<keyword evidence="2" id="KW-0812">Transmembrane</keyword>
<protein>
    <submittedName>
        <fullName evidence="3">Uncharacterized protein</fullName>
    </submittedName>
</protein>
<accession>A0A1Q8VE31</accession>
<comment type="caution">
    <text evidence="3">The sequence shown here is derived from an EMBL/GenBank/DDBJ whole genome shotgun (WGS) entry which is preliminary data.</text>
</comment>
<dbReference type="AlphaFoldDB" id="A0A1Q8VE31"/>
<proteinExistence type="predicted"/>
<feature type="region of interest" description="Disordered" evidence="1">
    <location>
        <begin position="1"/>
        <end position="30"/>
    </location>
</feature>
<feature type="compositionally biased region" description="Pro residues" evidence="1">
    <location>
        <begin position="1"/>
        <end position="15"/>
    </location>
</feature>
<reference evidence="3 4" key="1">
    <citation type="submission" date="2016-12" db="EMBL/GenBank/DDBJ databases">
        <title>Genomic Comparison of strains in the 'Actinomyces naeslundii' Group.</title>
        <authorList>
            <person name="Mughal S.R."/>
            <person name="Do T."/>
            <person name="Gilbert S.C."/>
            <person name="Witherden E.A."/>
            <person name="Didelot X."/>
            <person name="Beighton D."/>
        </authorList>
    </citation>
    <scope>NUCLEOTIDE SEQUENCE [LARGE SCALE GENOMIC DNA]</scope>
    <source>
        <strain evidence="3 4">CCUG 33920</strain>
    </source>
</reference>
<evidence type="ECO:0000313" key="4">
    <source>
        <dbReference type="Proteomes" id="UP000186857"/>
    </source>
</evidence>
<dbReference type="OrthoDB" id="3259952at2"/>
<organism evidence="3 4">
    <name type="scientific">Actinomyces oris</name>
    <dbReference type="NCBI Taxonomy" id="544580"/>
    <lineage>
        <taxon>Bacteria</taxon>
        <taxon>Bacillati</taxon>
        <taxon>Actinomycetota</taxon>
        <taxon>Actinomycetes</taxon>
        <taxon>Actinomycetales</taxon>
        <taxon>Actinomycetaceae</taxon>
        <taxon>Actinomyces</taxon>
    </lineage>
</organism>
<keyword evidence="2" id="KW-1133">Transmembrane helix</keyword>
<name>A0A1Q8VE31_9ACTO</name>
<gene>
    <name evidence="3" type="ORF">BKH29_00585</name>
</gene>
<evidence type="ECO:0000313" key="3">
    <source>
        <dbReference type="EMBL" id="OLO46368.1"/>
    </source>
</evidence>
<evidence type="ECO:0000256" key="1">
    <source>
        <dbReference type="SAM" id="MobiDB-lite"/>
    </source>
</evidence>
<dbReference type="EMBL" id="MSKJ01000001">
    <property type="protein sequence ID" value="OLO46368.1"/>
    <property type="molecule type" value="Genomic_DNA"/>
</dbReference>
<dbReference type="Proteomes" id="UP000186857">
    <property type="component" value="Unassembled WGS sequence"/>
</dbReference>
<evidence type="ECO:0000256" key="2">
    <source>
        <dbReference type="SAM" id="Phobius"/>
    </source>
</evidence>
<sequence>MSTPPHQQPYQPPYQPQYQAAPPYGYPRPRPTHTGKLVGAILLFVAGPILGLSVVGIGFAVVAVNTATDGDVISNGQRITLSAGDERTLYVEDGEFVDICSITTSEGKDIATTRSTGTRITTEGSAYHSVLKFTATTSGEYRVSCDGLGDDDPIRMIPEPTLGMFTWPLVAGLGVGSACWIIAIILLVRRHQALAAQNQAG</sequence>
<feature type="transmembrane region" description="Helical" evidence="2">
    <location>
        <begin position="165"/>
        <end position="188"/>
    </location>
</feature>
<keyword evidence="2" id="KW-0472">Membrane</keyword>
<feature type="transmembrane region" description="Helical" evidence="2">
    <location>
        <begin position="37"/>
        <end position="64"/>
    </location>
</feature>